<accession>A0A3D9IXW4</accession>
<dbReference type="Proteomes" id="UP000256977">
    <property type="component" value="Unassembled WGS sequence"/>
</dbReference>
<reference evidence="1 2" key="1">
    <citation type="submission" date="2018-07" db="EMBL/GenBank/DDBJ databases">
        <title>Genomic Encyclopedia of Type Strains, Phase III (KMG-III): the genomes of soil and plant-associated and newly described type strains.</title>
        <authorList>
            <person name="Whitman W."/>
        </authorList>
    </citation>
    <scope>NUCLEOTIDE SEQUENCE [LARGE SCALE GENOMIC DNA]</scope>
    <source>
        <strain evidence="1 2">CECT 7287</strain>
    </source>
</reference>
<dbReference type="EMBL" id="QRDZ01000018">
    <property type="protein sequence ID" value="RED66457.1"/>
    <property type="molecule type" value="Genomic_DNA"/>
</dbReference>
<dbReference type="RefSeq" id="WP_116062689.1">
    <property type="nucleotide sequence ID" value="NZ_QRDZ01000018.1"/>
</dbReference>
<evidence type="ECO:0000313" key="1">
    <source>
        <dbReference type="EMBL" id="RED66457.1"/>
    </source>
</evidence>
<dbReference type="AlphaFoldDB" id="A0A3D9IXW4"/>
<organism evidence="1 2">
    <name type="scientific">Cohnella phaseoli</name>
    <dbReference type="NCBI Taxonomy" id="456490"/>
    <lineage>
        <taxon>Bacteria</taxon>
        <taxon>Bacillati</taxon>
        <taxon>Bacillota</taxon>
        <taxon>Bacilli</taxon>
        <taxon>Bacillales</taxon>
        <taxon>Paenibacillaceae</taxon>
        <taxon>Cohnella</taxon>
    </lineage>
</organism>
<sequence>MSVTICPWCQSEIIQEEGEEPEKICPVCDNELDGYRTLQFSLGDEEESEEEEAEDERLVSIDDDEDLGWLDGEDLDSNEQLVRFDEALTELYDEQALMPECPVCREYMIEAGERLVGAAEFAPRLPGNSDAPLLEAPFKLTMFVCPSCFATHSFLGDEARQRFIRGLSRHDKENEV</sequence>
<proteinExistence type="predicted"/>
<evidence type="ECO:0000313" key="2">
    <source>
        <dbReference type="Proteomes" id="UP000256977"/>
    </source>
</evidence>
<protein>
    <submittedName>
        <fullName evidence="1">Uncharacterized protein</fullName>
    </submittedName>
</protein>
<keyword evidence="2" id="KW-1185">Reference proteome</keyword>
<name>A0A3D9IXW4_9BACL</name>
<dbReference type="OrthoDB" id="2665608at2"/>
<comment type="caution">
    <text evidence="1">The sequence shown here is derived from an EMBL/GenBank/DDBJ whole genome shotgun (WGS) entry which is preliminary data.</text>
</comment>
<gene>
    <name evidence="1" type="ORF">DFP98_11880</name>
</gene>